<dbReference type="Pfam" id="PF06676">
    <property type="entry name" value="DUF1178"/>
    <property type="match status" value="1"/>
</dbReference>
<evidence type="ECO:0000313" key="3">
    <source>
        <dbReference type="Proteomes" id="UP000027037"/>
    </source>
</evidence>
<dbReference type="InterPro" id="IPR009562">
    <property type="entry name" value="DUF1178"/>
</dbReference>
<dbReference type="Proteomes" id="UP000027037">
    <property type="component" value="Unassembled WGS sequence"/>
</dbReference>
<accession>A0A062TYJ0</accession>
<dbReference type="AlphaFoldDB" id="A0A062TYJ0"/>
<comment type="caution">
    <text evidence="2">The sequence shown here is derived from an EMBL/GenBank/DDBJ whole genome shotgun (WGS) entry which is preliminary data.</text>
</comment>
<reference evidence="2 3" key="1">
    <citation type="journal article" date="2014" name="Antonie Van Leeuwenhoek">
        <title>Hyphomonas beringensis sp. nov. and Hyphomonas chukchiensis sp. nov., isolated from surface seawater of the Bering Sea and Chukchi Sea.</title>
        <authorList>
            <person name="Li C."/>
            <person name="Lai Q."/>
            <person name="Li G."/>
            <person name="Dong C."/>
            <person name="Wang J."/>
            <person name="Liao Y."/>
            <person name="Shao Z."/>
        </authorList>
    </citation>
    <scope>NUCLEOTIDE SEQUENCE [LARGE SCALE GENOMIC DNA]</scope>
    <source>
        <strain evidence="2 3">25B14_1</strain>
    </source>
</reference>
<evidence type="ECO:0000313" key="2">
    <source>
        <dbReference type="EMBL" id="KCZ50558.1"/>
    </source>
</evidence>
<sequence length="147" mass="16380">MIRYALICGDCEHEFEAWFASSSAFDDQAARKLVSCIDCGGVNVSKQIMAPSVRTSETKTKTGSDEAQMMREFARKARDHVAENFDYVGDSFADEARSMYYGEQDSRPIWGETTPEESEALKEEGVPAAPLPSAFAPKKPRQKEQLN</sequence>
<dbReference type="OrthoDB" id="9799894at2"/>
<dbReference type="EMBL" id="AWFF01000109">
    <property type="protein sequence ID" value="KCZ50558.1"/>
    <property type="molecule type" value="Genomic_DNA"/>
</dbReference>
<organism evidence="2 3">
    <name type="scientific">Hyphomonas beringensis</name>
    <dbReference type="NCBI Taxonomy" id="1280946"/>
    <lineage>
        <taxon>Bacteria</taxon>
        <taxon>Pseudomonadati</taxon>
        <taxon>Pseudomonadota</taxon>
        <taxon>Alphaproteobacteria</taxon>
        <taxon>Hyphomonadales</taxon>
        <taxon>Hyphomonadaceae</taxon>
        <taxon>Hyphomonas</taxon>
    </lineage>
</organism>
<protein>
    <submittedName>
        <fullName evidence="2">Uncharacterized protein</fullName>
    </submittedName>
</protein>
<name>A0A062TYJ0_9PROT</name>
<proteinExistence type="predicted"/>
<evidence type="ECO:0000256" key="1">
    <source>
        <dbReference type="SAM" id="MobiDB-lite"/>
    </source>
</evidence>
<dbReference type="RefSeq" id="WP_034799790.1">
    <property type="nucleotide sequence ID" value="NZ_AWFF01000109.1"/>
</dbReference>
<dbReference type="PATRIC" id="fig|1280946.3.peg.3555"/>
<keyword evidence="3" id="KW-1185">Reference proteome</keyword>
<dbReference type="STRING" id="1280946.HY29_07280"/>
<feature type="region of interest" description="Disordered" evidence="1">
    <location>
        <begin position="105"/>
        <end position="147"/>
    </location>
</feature>
<dbReference type="PIRSF" id="PIRSF032131">
    <property type="entry name" value="UCP032131"/>
    <property type="match status" value="1"/>
</dbReference>
<gene>
    <name evidence="2" type="ORF">HY29_07280</name>
</gene>
<dbReference type="eggNOG" id="COG5319">
    <property type="taxonomic scope" value="Bacteria"/>
</dbReference>